<dbReference type="Proteomes" id="UP000291562">
    <property type="component" value="Chromosome"/>
</dbReference>
<evidence type="ECO:0000313" key="6">
    <source>
        <dbReference type="Proteomes" id="UP000291562"/>
    </source>
</evidence>
<dbReference type="SUPFAM" id="SSF88659">
    <property type="entry name" value="Sigma3 and sigma4 domains of RNA polymerase sigma factors"/>
    <property type="match status" value="1"/>
</dbReference>
<evidence type="ECO:0000256" key="3">
    <source>
        <dbReference type="ARBA" id="ARBA00023163"/>
    </source>
</evidence>
<dbReference type="NCBIfam" id="TIGR02937">
    <property type="entry name" value="sigma70-ECF"/>
    <property type="match status" value="1"/>
</dbReference>
<dbReference type="Pfam" id="PF07638">
    <property type="entry name" value="Sigma70_ECF"/>
    <property type="match status" value="1"/>
</dbReference>
<keyword evidence="6" id="KW-1185">Reference proteome</keyword>
<dbReference type="InterPro" id="IPR039425">
    <property type="entry name" value="RNA_pol_sigma-70-like"/>
</dbReference>
<organism evidence="5 6">
    <name type="scientific">Pseudolysobacter antarcticus</name>
    <dbReference type="NCBI Taxonomy" id="2511995"/>
    <lineage>
        <taxon>Bacteria</taxon>
        <taxon>Pseudomonadati</taxon>
        <taxon>Pseudomonadota</taxon>
        <taxon>Gammaproteobacteria</taxon>
        <taxon>Lysobacterales</taxon>
        <taxon>Rhodanobacteraceae</taxon>
        <taxon>Pseudolysobacter</taxon>
    </lineage>
</organism>
<dbReference type="KEGG" id="xbc:ELE36_17025"/>
<name>A0A411HN54_9GAMM</name>
<dbReference type="InterPro" id="IPR011517">
    <property type="entry name" value="RNA_pol_sigma70_ECF-like"/>
</dbReference>
<dbReference type="InterPro" id="IPR036388">
    <property type="entry name" value="WH-like_DNA-bd_sf"/>
</dbReference>
<accession>A0A411HN54</accession>
<dbReference type="AlphaFoldDB" id="A0A411HN54"/>
<feature type="domain" description="RNA polymerase sigma-70 ECF-like HTH" evidence="4">
    <location>
        <begin position="3"/>
        <end position="181"/>
    </location>
</feature>
<keyword evidence="2" id="KW-0731">Sigma factor</keyword>
<dbReference type="NCBIfam" id="TIGR02999">
    <property type="entry name" value="Sig-70_X6"/>
    <property type="match status" value="1"/>
</dbReference>
<protein>
    <submittedName>
        <fullName evidence="5">Sigma-70 family RNA polymerase sigma factor</fullName>
    </submittedName>
</protein>
<dbReference type="GO" id="GO:0016987">
    <property type="term" value="F:sigma factor activity"/>
    <property type="evidence" value="ECO:0007669"/>
    <property type="project" value="UniProtKB-KW"/>
</dbReference>
<evidence type="ECO:0000259" key="4">
    <source>
        <dbReference type="Pfam" id="PF07638"/>
    </source>
</evidence>
<evidence type="ECO:0000313" key="5">
    <source>
        <dbReference type="EMBL" id="QBB71925.1"/>
    </source>
</evidence>
<dbReference type="GO" id="GO:0006352">
    <property type="term" value="P:DNA-templated transcription initiation"/>
    <property type="evidence" value="ECO:0007669"/>
    <property type="project" value="InterPro"/>
</dbReference>
<dbReference type="EMBL" id="CP035704">
    <property type="protein sequence ID" value="QBB71925.1"/>
    <property type="molecule type" value="Genomic_DNA"/>
</dbReference>
<evidence type="ECO:0000256" key="2">
    <source>
        <dbReference type="ARBA" id="ARBA00023082"/>
    </source>
</evidence>
<dbReference type="PANTHER" id="PTHR43133">
    <property type="entry name" value="RNA POLYMERASE ECF-TYPE SIGMA FACTO"/>
    <property type="match status" value="1"/>
</dbReference>
<dbReference type="RefSeq" id="WP_129835405.1">
    <property type="nucleotide sequence ID" value="NZ_CP035704.1"/>
</dbReference>
<dbReference type="Gene3D" id="1.10.10.10">
    <property type="entry name" value="Winged helix-like DNA-binding domain superfamily/Winged helix DNA-binding domain"/>
    <property type="match status" value="1"/>
</dbReference>
<evidence type="ECO:0000256" key="1">
    <source>
        <dbReference type="ARBA" id="ARBA00023015"/>
    </source>
</evidence>
<dbReference type="InterPro" id="IPR053812">
    <property type="entry name" value="HTH_Sigma70_ECF-like"/>
</dbReference>
<dbReference type="InterPro" id="IPR013324">
    <property type="entry name" value="RNA_pol_sigma_r3/r4-like"/>
</dbReference>
<dbReference type="InterPro" id="IPR014284">
    <property type="entry name" value="RNA_pol_sigma-70_dom"/>
</dbReference>
<reference evidence="5 6" key="1">
    <citation type="submission" date="2019-01" db="EMBL/GenBank/DDBJ databases">
        <title>Pseudolysobacter antarctica gen. nov., sp. nov., isolated from Fildes Peninsula, Antarctica.</title>
        <authorList>
            <person name="Wei Z."/>
            <person name="Peng F."/>
        </authorList>
    </citation>
    <scope>NUCLEOTIDE SEQUENCE [LARGE SCALE GENOMIC DNA]</scope>
    <source>
        <strain evidence="5 6">AQ6-296</strain>
    </source>
</reference>
<proteinExistence type="predicted"/>
<keyword evidence="3" id="KW-0804">Transcription</keyword>
<dbReference type="PANTHER" id="PTHR43133:SF39">
    <property type="entry name" value="SIMILAR TO RNA POLYMERASE SIGMA-E FACTOR"/>
    <property type="match status" value="1"/>
</dbReference>
<keyword evidence="1" id="KW-0805">Transcription regulation</keyword>
<sequence length="188" mass="20906">MTQDLTTLLKVAVDGRPAAMDQLFAEVYDQLKRLARRELAGGPNPTLNTTGLVHELYLKLTLPDTLLLRDRGHFFAVAARAMRQIVIDHARRRHAEKRGGLQTAATLDDSVAAESLDVLNLIHLDTALDRLQALEPKLAELVEMRYFAGLSVEQIAGLRDVTTRTIGRDWRKARAFLFDAVNPQPTAG</sequence>
<gene>
    <name evidence="5" type="ORF">ELE36_17025</name>
</gene>
<dbReference type="OrthoDB" id="128473at2"/>